<keyword evidence="1" id="KW-0472">Membrane</keyword>
<feature type="transmembrane region" description="Helical" evidence="1">
    <location>
        <begin position="29"/>
        <end position="49"/>
    </location>
</feature>
<dbReference type="InterPro" id="IPR010994">
    <property type="entry name" value="RuvA_2-like"/>
</dbReference>
<dbReference type="AlphaFoldDB" id="A0A543J3B0"/>
<keyword evidence="3" id="KW-1185">Reference proteome</keyword>
<dbReference type="RefSeq" id="WP_229788538.1">
    <property type="nucleotide sequence ID" value="NZ_BMPV01000002.1"/>
</dbReference>
<keyword evidence="1" id="KW-0812">Transmembrane</keyword>
<dbReference type="Proteomes" id="UP000319213">
    <property type="component" value="Unassembled WGS sequence"/>
</dbReference>
<dbReference type="Pfam" id="PF12836">
    <property type="entry name" value="HHH_3"/>
    <property type="match status" value="1"/>
</dbReference>
<name>A0A543J3B0_9ACTN</name>
<sequence>MWALAPLFTCGFATPFTMGYGAYRAKSTALALCAVIYGLGLFTFLLGAAGAESDAIALLASLGLFGNWAGGTAHSFLIRSQVFGLRKPPQTANERAIAMAQHRRNLRQEARELAKNDPGLAKELRIGRPDLPRQYDDGGLVDVNHAPAEVIATIPGITPELAQKIVEVRDTVGAFISAEELSATVGLPPHLTSDLAEYTIYLD</sequence>
<dbReference type="Gene3D" id="1.10.150.280">
    <property type="entry name" value="AF1531-like domain"/>
    <property type="match status" value="1"/>
</dbReference>
<evidence type="ECO:0000313" key="2">
    <source>
        <dbReference type="EMBL" id="TQM77288.1"/>
    </source>
</evidence>
<reference evidence="2 3" key="1">
    <citation type="submission" date="2019-06" db="EMBL/GenBank/DDBJ databases">
        <title>Sequencing the genomes of 1000 actinobacteria strains.</title>
        <authorList>
            <person name="Klenk H.-P."/>
        </authorList>
    </citation>
    <scope>NUCLEOTIDE SEQUENCE [LARGE SCALE GENOMIC DNA]</scope>
    <source>
        <strain evidence="2 3">DSM 43186</strain>
    </source>
</reference>
<proteinExistence type="predicted"/>
<dbReference type="EMBL" id="VFPQ01000001">
    <property type="protein sequence ID" value="TQM77288.1"/>
    <property type="molecule type" value="Genomic_DNA"/>
</dbReference>
<accession>A0A543J3B0</accession>
<dbReference type="SUPFAM" id="SSF47781">
    <property type="entry name" value="RuvA domain 2-like"/>
    <property type="match status" value="1"/>
</dbReference>
<keyword evidence="1" id="KW-1133">Transmembrane helix</keyword>
<evidence type="ECO:0000256" key="1">
    <source>
        <dbReference type="SAM" id="Phobius"/>
    </source>
</evidence>
<feature type="transmembrane region" description="Helical" evidence="1">
    <location>
        <begin position="56"/>
        <end position="77"/>
    </location>
</feature>
<organism evidence="2 3">
    <name type="scientific">Thermopolyspora flexuosa</name>
    <dbReference type="NCBI Taxonomy" id="103836"/>
    <lineage>
        <taxon>Bacteria</taxon>
        <taxon>Bacillati</taxon>
        <taxon>Actinomycetota</taxon>
        <taxon>Actinomycetes</taxon>
        <taxon>Streptosporangiales</taxon>
        <taxon>Streptosporangiaceae</taxon>
        <taxon>Thermopolyspora</taxon>
    </lineage>
</organism>
<comment type="caution">
    <text evidence="2">The sequence shown here is derived from an EMBL/GenBank/DDBJ whole genome shotgun (WGS) entry which is preliminary data.</text>
</comment>
<keyword evidence="2" id="KW-0238">DNA-binding</keyword>
<evidence type="ECO:0000313" key="3">
    <source>
        <dbReference type="Proteomes" id="UP000319213"/>
    </source>
</evidence>
<protein>
    <submittedName>
        <fullName evidence="2">DNA uptake protein ComE-like DNA-binding protein</fullName>
    </submittedName>
</protein>
<dbReference type="GO" id="GO:0003677">
    <property type="term" value="F:DNA binding"/>
    <property type="evidence" value="ECO:0007669"/>
    <property type="project" value="UniProtKB-KW"/>
</dbReference>
<gene>
    <name evidence="2" type="ORF">FHX40_4050</name>
</gene>